<name>A0A1F6N237_9BACT</name>
<evidence type="ECO:0000313" key="2">
    <source>
        <dbReference type="Proteomes" id="UP000177040"/>
    </source>
</evidence>
<dbReference type="InterPro" id="IPR012340">
    <property type="entry name" value="NA-bd_OB-fold"/>
</dbReference>
<dbReference type="Proteomes" id="UP000177040">
    <property type="component" value="Unassembled WGS sequence"/>
</dbReference>
<accession>A0A1F6N237</accession>
<dbReference type="SUPFAM" id="SSF50249">
    <property type="entry name" value="Nucleic acid-binding proteins"/>
    <property type="match status" value="1"/>
</dbReference>
<dbReference type="EMBL" id="MFQH01000020">
    <property type="protein sequence ID" value="OGH77967.1"/>
    <property type="molecule type" value="Genomic_DNA"/>
</dbReference>
<sequence>MNAINYWRQNKKWNLCLGKIGTVFSCTKIYASGSEQNNIIPYFFCIVDFADGGRFELMACANEEINIGDHVQCVLRKIGTGDKKNIIAYGPKIKKYENSQGIFPRQSNPER</sequence>
<organism evidence="1 2">
    <name type="scientific">Candidatus Magasanikbacteria bacterium RIFCSPLOWO2_01_FULL_40_15</name>
    <dbReference type="NCBI Taxonomy" id="1798686"/>
    <lineage>
        <taxon>Bacteria</taxon>
        <taxon>Candidatus Magasanikiibacteriota</taxon>
    </lineage>
</organism>
<protein>
    <recommendedName>
        <fullName evidence="3">DUF35 domain-containing protein</fullName>
    </recommendedName>
</protein>
<comment type="caution">
    <text evidence="1">The sequence shown here is derived from an EMBL/GenBank/DDBJ whole genome shotgun (WGS) entry which is preliminary data.</text>
</comment>
<gene>
    <name evidence="1" type="ORF">A2983_01340</name>
</gene>
<evidence type="ECO:0000313" key="1">
    <source>
        <dbReference type="EMBL" id="OGH77967.1"/>
    </source>
</evidence>
<dbReference type="AlphaFoldDB" id="A0A1F6N237"/>
<reference evidence="1 2" key="1">
    <citation type="journal article" date="2016" name="Nat. Commun.">
        <title>Thousands of microbial genomes shed light on interconnected biogeochemical processes in an aquifer system.</title>
        <authorList>
            <person name="Anantharaman K."/>
            <person name="Brown C.T."/>
            <person name="Hug L.A."/>
            <person name="Sharon I."/>
            <person name="Castelle C.J."/>
            <person name="Probst A.J."/>
            <person name="Thomas B.C."/>
            <person name="Singh A."/>
            <person name="Wilkins M.J."/>
            <person name="Karaoz U."/>
            <person name="Brodie E.L."/>
            <person name="Williams K.H."/>
            <person name="Hubbard S.S."/>
            <person name="Banfield J.F."/>
        </authorList>
    </citation>
    <scope>NUCLEOTIDE SEQUENCE [LARGE SCALE GENOMIC DNA]</scope>
</reference>
<evidence type="ECO:0008006" key="3">
    <source>
        <dbReference type="Google" id="ProtNLM"/>
    </source>
</evidence>
<proteinExistence type="predicted"/>